<evidence type="ECO:0008006" key="4">
    <source>
        <dbReference type="Google" id="ProtNLM"/>
    </source>
</evidence>
<reference evidence="2 3" key="1">
    <citation type="submission" date="2018-06" db="EMBL/GenBank/DDBJ databases">
        <authorList>
            <consortium name="Pathogen Informatics"/>
            <person name="Doyle S."/>
        </authorList>
    </citation>
    <scope>NUCLEOTIDE SEQUENCE [LARGE SCALE GENOMIC DNA]</scope>
    <source>
        <strain evidence="2 3">NCTC12112</strain>
    </source>
</reference>
<dbReference type="EMBL" id="LS483487">
    <property type="protein sequence ID" value="SQJ13131.1"/>
    <property type="molecule type" value="Genomic_DNA"/>
</dbReference>
<evidence type="ECO:0000256" key="1">
    <source>
        <dbReference type="SAM" id="Phobius"/>
    </source>
</evidence>
<sequence length="170" mass="20592">MRIEKKDNFIVIKKMNKIYFKYYLIDFLPCIFFPIFLSILGTNVGLLTFLFLGLFYFVEIKKLIVSFFADEEIILKEDKIYINYYGIRKIFQETQILNNKILELKYDNTDKIDLKRIFITNLSNFSCSNYRRMKFIFNNNIYSFGYDLSKNDYDTIKTLILEQREKSKKL</sequence>
<organism evidence="2 3">
    <name type="scientific">Fusobacterium ulcerans</name>
    <dbReference type="NCBI Taxonomy" id="861"/>
    <lineage>
        <taxon>Bacteria</taxon>
        <taxon>Fusobacteriati</taxon>
        <taxon>Fusobacteriota</taxon>
        <taxon>Fusobacteriia</taxon>
        <taxon>Fusobacteriales</taxon>
        <taxon>Fusobacteriaceae</taxon>
        <taxon>Fusobacterium</taxon>
    </lineage>
</organism>
<evidence type="ECO:0000313" key="3">
    <source>
        <dbReference type="Proteomes" id="UP000249008"/>
    </source>
</evidence>
<accession>A0AAX2JE19</accession>
<feature type="transmembrane region" description="Helical" evidence="1">
    <location>
        <begin position="20"/>
        <end position="40"/>
    </location>
</feature>
<proteinExistence type="predicted"/>
<gene>
    <name evidence="2" type="ORF">NCTC12112_02816</name>
</gene>
<evidence type="ECO:0000313" key="2">
    <source>
        <dbReference type="EMBL" id="SQJ13131.1"/>
    </source>
</evidence>
<dbReference type="AlphaFoldDB" id="A0AAX2JE19"/>
<name>A0AAX2JE19_9FUSO</name>
<keyword evidence="1" id="KW-1133">Transmembrane helix</keyword>
<dbReference type="Proteomes" id="UP000249008">
    <property type="component" value="Chromosome 1"/>
</dbReference>
<keyword evidence="1" id="KW-0472">Membrane</keyword>
<protein>
    <recommendedName>
        <fullName evidence="4">YokE-like PH domain-containing protein</fullName>
    </recommendedName>
</protein>
<feature type="transmembrane region" description="Helical" evidence="1">
    <location>
        <begin position="46"/>
        <end position="69"/>
    </location>
</feature>
<keyword evidence="1" id="KW-0812">Transmembrane</keyword>